<reference evidence="1" key="1">
    <citation type="submission" date="2017-09" db="EMBL/GenBank/DDBJ databases">
        <title>Complete Genome Sequence of ansamitocin-producing Bacterium Actinosynnema pretiosum X47.</title>
        <authorList>
            <person name="Cao G."/>
            <person name="Zong G."/>
            <person name="Zhong C."/>
            <person name="Fu J."/>
        </authorList>
    </citation>
    <scope>NUCLEOTIDE SEQUENCE [LARGE SCALE GENOMIC DNA]</scope>
    <source>
        <strain evidence="1">X47</strain>
    </source>
</reference>
<protein>
    <submittedName>
        <fullName evidence="1">Uncharacterized protein</fullName>
    </submittedName>
</protein>
<dbReference type="KEGG" id="apre:CNX65_23635"/>
<dbReference type="RefSeq" id="WP_096495730.1">
    <property type="nucleotide sequence ID" value="NZ_CP023445.1"/>
</dbReference>
<accession>A0A290ZA36</accession>
<evidence type="ECO:0000313" key="2">
    <source>
        <dbReference type="Proteomes" id="UP000218505"/>
    </source>
</evidence>
<dbReference type="EMBL" id="CP023445">
    <property type="protein sequence ID" value="ATE55901.1"/>
    <property type="molecule type" value="Genomic_DNA"/>
</dbReference>
<proteinExistence type="predicted"/>
<evidence type="ECO:0000313" key="1">
    <source>
        <dbReference type="EMBL" id="ATE55901.1"/>
    </source>
</evidence>
<dbReference type="Proteomes" id="UP000218505">
    <property type="component" value="Chromosome"/>
</dbReference>
<organism evidence="1 2">
    <name type="scientific">Actinosynnema pretiosum</name>
    <dbReference type="NCBI Taxonomy" id="42197"/>
    <lineage>
        <taxon>Bacteria</taxon>
        <taxon>Bacillati</taxon>
        <taxon>Actinomycetota</taxon>
        <taxon>Actinomycetes</taxon>
        <taxon>Pseudonocardiales</taxon>
        <taxon>Pseudonocardiaceae</taxon>
        <taxon>Actinosynnema</taxon>
    </lineage>
</organism>
<name>A0A290ZA36_9PSEU</name>
<dbReference type="AlphaFoldDB" id="A0A290ZA36"/>
<keyword evidence="2" id="KW-1185">Reference proteome</keyword>
<sequence length="72" mass="7065">MGVGLRVPVLVGAALTLLCGLCAALLLSGAGGLVLLGIYRGLWRRGGSVAVLGFPGCAAALSTAASRKRVTA</sequence>
<gene>
    <name evidence="1" type="ORF">CNX65_23635</name>
</gene>